<proteinExistence type="predicted"/>
<dbReference type="EMBL" id="FMXO01000001">
    <property type="protein sequence ID" value="SDB03747.1"/>
    <property type="molecule type" value="Genomic_DNA"/>
</dbReference>
<keyword evidence="3" id="KW-1185">Reference proteome</keyword>
<evidence type="ECO:0000313" key="2">
    <source>
        <dbReference type="EMBL" id="SDB03747.1"/>
    </source>
</evidence>
<protein>
    <recommendedName>
        <fullName evidence="4">Lipoprotein-attachment site-containing protein</fullName>
    </recommendedName>
</protein>
<dbReference type="Proteomes" id="UP000198771">
    <property type="component" value="Unassembled WGS sequence"/>
</dbReference>
<gene>
    <name evidence="2" type="ORF">SAMN05660653_00171</name>
</gene>
<feature type="region of interest" description="Disordered" evidence="1">
    <location>
        <begin position="32"/>
        <end position="57"/>
    </location>
</feature>
<evidence type="ECO:0000313" key="3">
    <source>
        <dbReference type="Proteomes" id="UP000198771"/>
    </source>
</evidence>
<dbReference type="AlphaFoldDB" id="A0A1G6A5P0"/>
<dbReference type="STRING" id="617002.SAMN05660653_00171"/>
<accession>A0A1G6A5P0</accession>
<reference evidence="2 3" key="1">
    <citation type="submission" date="2016-10" db="EMBL/GenBank/DDBJ databases">
        <authorList>
            <person name="de Groot N.N."/>
        </authorList>
    </citation>
    <scope>NUCLEOTIDE SEQUENCE [LARGE SCALE GENOMIC DNA]</scope>
    <source>
        <strain evidence="2 3">ASO4-2</strain>
    </source>
</reference>
<sequence>MRVILFLIILTLAGCSGTFSFDGNWGDRQNVGADALGEGLTHETRPEDSAPDGGDDE</sequence>
<name>A0A1G6A5P0_9BACT</name>
<organism evidence="2 3">
    <name type="scientific">Desulfonatronum thiosulfatophilum</name>
    <dbReference type="NCBI Taxonomy" id="617002"/>
    <lineage>
        <taxon>Bacteria</taxon>
        <taxon>Pseudomonadati</taxon>
        <taxon>Thermodesulfobacteriota</taxon>
        <taxon>Desulfovibrionia</taxon>
        <taxon>Desulfovibrionales</taxon>
        <taxon>Desulfonatronaceae</taxon>
        <taxon>Desulfonatronum</taxon>
    </lineage>
</organism>
<dbReference type="PROSITE" id="PS51257">
    <property type="entry name" value="PROKAR_LIPOPROTEIN"/>
    <property type="match status" value="1"/>
</dbReference>
<dbReference type="RefSeq" id="WP_153304269.1">
    <property type="nucleotide sequence ID" value="NZ_FMXO01000001.1"/>
</dbReference>
<evidence type="ECO:0000256" key="1">
    <source>
        <dbReference type="SAM" id="MobiDB-lite"/>
    </source>
</evidence>
<evidence type="ECO:0008006" key="4">
    <source>
        <dbReference type="Google" id="ProtNLM"/>
    </source>
</evidence>